<name>A0A2S9YHK9_9BACT</name>
<gene>
    <name evidence="1" type="ORF">ENSA5_06100</name>
</gene>
<proteinExistence type="predicted"/>
<keyword evidence="2" id="KW-1185">Reference proteome</keyword>
<organism evidence="1 2">
    <name type="scientific">Enhygromyxa salina</name>
    <dbReference type="NCBI Taxonomy" id="215803"/>
    <lineage>
        <taxon>Bacteria</taxon>
        <taxon>Pseudomonadati</taxon>
        <taxon>Myxococcota</taxon>
        <taxon>Polyangia</taxon>
        <taxon>Nannocystales</taxon>
        <taxon>Nannocystaceae</taxon>
        <taxon>Enhygromyxa</taxon>
    </lineage>
</organism>
<reference evidence="1 2" key="1">
    <citation type="submission" date="2018-03" db="EMBL/GenBank/DDBJ databases">
        <title>Draft Genome Sequences of the Obligatory Marine Myxobacteria Enhygromyxa salina SWB005.</title>
        <authorList>
            <person name="Poehlein A."/>
            <person name="Moghaddam J.A."/>
            <person name="Harms H."/>
            <person name="Alanjari M."/>
            <person name="Koenig G.M."/>
            <person name="Daniel R."/>
            <person name="Schaeberle T.F."/>
        </authorList>
    </citation>
    <scope>NUCLEOTIDE SEQUENCE [LARGE SCALE GENOMIC DNA]</scope>
    <source>
        <strain evidence="1 2">SWB005</strain>
    </source>
</reference>
<evidence type="ECO:0000313" key="2">
    <source>
        <dbReference type="Proteomes" id="UP000237968"/>
    </source>
</evidence>
<evidence type="ECO:0000313" key="1">
    <source>
        <dbReference type="EMBL" id="PRQ04605.1"/>
    </source>
</evidence>
<dbReference type="EMBL" id="PVNK01000033">
    <property type="protein sequence ID" value="PRQ04605.1"/>
    <property type="molecule type" value="Genomic_DNA"/>
</dbReference>
<comment type="caution">
    <text evidence="1">The sequence shown here is derived from an EMBL/GenBank/DDBJ whole genome shotgun (WGS) entry which is preliminary data.</text>
</comment>
<protein>
    <submittedName>
        <fullName evidence="1">Uncharacterized protein</fullName>
    </submittedName>
</protein>
<dbReference type="AlphaFoldDB" id="A0A2S9YHK9"/>
<accession>A0A2S9YHK9</accession>
<dbReference type="Proteomes" id="UP000237968">
    <property type="component" value="Unassembled WGS sequence"/>
</dbReference>
<sequence length="326" mass="35087">MVELGPLAPERVLFPSEAQISEFLPGDRVRLEVVVVDPSGLPLEDAALDSVWLHCGAGPCQGGSENIVFADPVYDQPCDELDDWTTDSRCRLGEGRGGIEFTTPALGEGTLTKGDFAVYAVVAWNGQRAEDCWSTRRVRGVIAPDCGFVRFDGSVGPYWTMLVHAESEGLSTPFATTQLPAAVYAQQANRAPVVDHVELAINGEAQAPVEVAASSFVGPVSVEPGDVLDLTVVADPNEQLAQLYFNPWTPSADAFTVVFETLWLRVSTAGALTFDRDRIEGPALLAMDSIELQVHDAAGPGTARVVLVTYDMRGAEDVLWLELEIQ</sequence>